<comment type="caution">
    <text evidence="1">The sequence shown here is derived from an EMBL/GenBank/DDBJ whole genome shotgun (WGS) entry which is preliminary data.</text>
</comment>
<organism evidence="1 2">
    <name type="scientific">Lujinxingia vulgaris</name>
    <dbReference type="NCBI Taxonomy" id="2600176"/>
    <lineage>
        <taxon>Bacteria</taxon>
        <taxon>Deltaproteobacteria</taxon>
        <taxon>Bradymonadales</taxon>
        <taxon>Lujinxingiaceae</taxon>
        <taxon>Lujinxingia</taxon>
    </lineage>
</organism>
<evidence type="ECO:0000313" key="1">
    <source>
        <dbReference type="EMBL" id="TXD32554.1"/>
    </source>
</evidence>
<accession>A0A5C6WZF1</accession>
<protein>
    <submittedName>
        <fullName evidence="1">Uncharacterized protein</fullName>
    </submittedName>
</protein>
<gene>
    <name evidence="1" type="ORF">FRC96_17230</name>
</gene>
<dbReference type="AlphaFoldDB" id="A0A5C6WZF1"/>
<name>A0A5C6WZF1_9DELT</name>
<reference evidence="1 2" key="1">
    <citation type="submission" date="2019-08" db="EMBL/GenBank/DDBJ databases">
        <title>Bradymonadales sp. TMQ2.</title>
        <authorList>
            <person name="Liang Q."/>
        </authorList>
    </citation>
    <scope>NUCLEOTIDE SEQUENCE [LARGE SCALE GENOMIC DNA]</scope>
    <source>
        <strain evidence="1 2">TMQ2</strain>
    </source>
</reference>
<dbReference type="EMBL" id="VOSL01000125">
    <property type="protein sequence ID" value="TXD32554.1"/>
    <property type="molecule type" value="Genomic_DNA"/>
</dbReference>
<dbReference type="OrthoDB" id="129664at2"/>
<dbReference type="Proteomes" id="UP000321046">
    <property type="component" value="Unassembled WGS sequence"/>
</dbReference>
<sequence length="100" mass="11311">MKMIHLTCFNCGRQAELTGVFRTTTCPGCDADMRVCKNCRFYDTHASKSCREPVSEPVRDKERANFCDFFRPAPPKGDGGEEVRSEADEARAKLEALFKK</sequence>
<evidence type="ECO:0000313" key="2">
    <source>
        <dbReference type="Proteomes" id="UP000321046"/>
    </source>
</evidence>
<proteinExistence type="predicted"/>
<dbReference type="RefSeq" id="WP_146976273.1">
    <property type="nucleotide sequence ID" value="NZ_VOSL01000125.1"/>
</dbReference>